<proteinExistence type="inferred from homology"/>
<keyword evidence="4" id="KW-0472">Membrane</keyword>
<accession>A0AA41HG77</accession>
<keyword evidence="8" id="KW-0378">Hydrolase</keyword>
<keyword evidence="8" id="KW-0645">Protease</keyword>
<evidence type="ECO:0000313" key="8">
    <source>
        <dbReference type="EMBL" id="MBV6324482.1"/>
    </source>
</evidence>
<dbReference type="Pfam" id="PF01145">
    <property type="entry name" value="Band_7"/>
    <property type="match status" value="1"/>
</dbReference>
<dbReference type="InterPro" id="IPR050710">
    <property type="entry name" value="Band7/mec-2_domain"/>
</dbReference>
<dbReference type="GO" id="GO:0008233">
    <property type="term" value="F:peptidase activity"/>
    <property type="evidence" value="ECO:0007669"/>
    <property type="project" value="UniProtKB-KW"/>
</dbReference>
<organism evidence="8 9">
    <name type="scientific">Duganella violaceipulchra</name>
    <dbReference type="NCBI Taxonomy" id="2849652"/>
    <lineage>
        <taxon>Bacteria</taxon>
        <taxon>Pseudomonadati</taxon>
        <taxon>Pseudomonadota</taxon>
        <taxon>Betaproteobacteria</taxon>
        <taxon>Burkholderiales</taxon>
        <taxon>Oxalobacteraceae</taxon>
        <taxon>Telluria group</taxon>
        <taxon>Duganella</taxon>
    </lineage>
</organism>
<comment type="subunit">
    <text evidence="5">HflC and HflK may interact to form a multimeric complex.</text>
</comment>
<dbReference type="GO" id="GO:0006508">
    <property type="term" value="P:proteolysis"/>
    <property type="evidence" value="ECO:0007669"/>
    <property type="project" value="UniProtKB-KW"/>
</dbReference>
<evidence type="ECO:0000256" key="2">
    <source>
        <dbReference type="ARBA" id="ARBA00022692"/>
    </source>
</evidence>
<gene>
    <name evidence="8" type="primary">hflK</name>
    <name evidence="8" type="ORF">KVP70_26450</name>
</gene>
<keyword evidence="2" id="KW-0812">Transmembrane</keyword>
<comment type="similarity">
    <text evidence="5">Belongs to the band 7/mec-2 family. HflK subfamily.</text>
</comment>
<dbReference type="InterPro" id="IPR020980">
    <property type="entry name" value="Membrane_HflK_N"/>
</dbReference>
<dbReference type="SMART" id="SM00244">
    <property type="entry name" value="PHB"/>
    <property type="match status" value="1"/>
</dbReference>
<dbReference type="AlphaFoldDB" id="A0AA41HG77"/>
<comment type="caution">
    <text evidence="8">The sequence shown here is derived from an EMBL/GenBank/DDBJ whole genome shotgun (WGS) entry which is preliminary data.</text>
</comment>
<evidence type="ECO:0000256" key="4">
    <source>
        <dbReference type="ARBA" id="ARBA00023136"/>
    </source>
</evidence>
<comment type="function">
    <text evidence="5">HflC and HflK could encode or regulate a protease.</text>
</comment>
<dbReference type="CDD" id="cd03404">
    <property type="entry name" value="SPFH_HflK"/>
    <property type="match status" value="1"/>
</dbReference>
<feature type="compositionally biased region" description="Basic and acidic residues" evidence="6">
    <location>
        <begin position="421"/>
        <end position="438"/>
    </location>
</feature>
<dbReference type="InterPro" id="IPR001107">
    <property type="entry name" value="Band_7"/>
</dbReference>
<dbReference type="NCBIfam" id="TIGR01933">
    <property type="entry name" value="hflK"/>
    <property type="match status" value="1"/>
</dbReference>
<evidence type="ECO:0000256" key="6">
    <source>
        <dbReference type="SAM" id="MobiDB-lite"/>
    </source>
</evidence>
<keyword evidence="3" id="KW-1133">Transmembrane helix</keyword>
<feature type="domain" description="Band 7" evidence="7">
    <location>
        <begin position="104"/>
        <end position="277"/>
    </location>
</feature>
<reference evidence="8" key="1">
    <citation type="submission" date="2021-07" db="EMBL/GenBank/DDBJ databases">
        <title>Characterization of violacein-producing bacteria and related species.</title>
        <authorList>
            <person name="Wilson H.S."/>
            <person name="De Leon M.E."/>
        </authorList>
    </citation>
    <scope>NUCLEOTIDE SEQUENCE</scope>
    <source>
        <strain evidence="8">HSC-15S17</strain>
    </source>
</reference>
<sequence>MRVSSLMKRLGLKLSLNDPQWGSGKKDGKPQANEGKKPGEGPPDMEQLWRDFNQRLNSFFGQKNRPDGNGGGNGPSGGGRPDLAGMRATAGAIGAVIGLIWLASGSFIVQEGQAGVVYTFGKISHVTGSGFNWRWPYPFQSDETVKVSQMRMVEIGYRNNIKNKQARESLMLTDDENIIDIQFAVQFKLKDPVAWLVNNRDEEETVRQVAETSIREIVGKNKMDFVLYEGRDKVALETQQLMQQILDRYASGVLVSNVTLQAVQPPEQVQVAFDDAVRAGQDRERQKNEGQAYANDVIPRARGSASRLLQEAEGYRSMITENATGNASRFKQVLAEYQKAPGVTRDRMYLETMQQIFTSTSKVMVDAKSGSNMLYLPLDKMIAQAAATDSAAAAARAAAQAAASTSSSALPVEVMPQVEVSRQRDSRARDALREREGR</sequence>
<dbReference type="PANTHER" id="PTHR43327:SF2">
    <property type="entry name" value="MODULATOR OF FTSH PROTEASE HFLK"/>
    <property type="match status" value="1"/>
</dbReference>
<comment type="subcellular location">
    <subcellularLocation>
        <location evidence="1 5">Membrane</location>
    </subcellularLocation>
</comment>
<evidence type="ECO:0000313" key="9">
    <source>
        <dbReference type="Proteomes" id="UP001155901"/>
    </source>
</evidence>
<feature type="region of interest" description="Disordered" evidence="6">
    <location>
        <begin position="15"/>
        <end position="46"/>
    </location>
</feature>
<evidence type="ECO:0000256" key="1">
    <source>
        <dbReference type="ARBA" id="ARBA00004370"/>
    </source>
</evidence>
<dbReference type="Proteomes" id="UP001155901">
    <property type="component" value="Unassembled WGS sequence"/>
</dbReference>
<feature type="compositionally biased region" description="Gly residues" evidence="6">
    <location>
        <begin position="68"/>
        <end position="80"/>
    </location>
</feature>
<dbReference type="PANTHER" id="PTHR43327">
    <property type="entry name" value="STOMATIN-LIKE PROTEIN 2, MITOCHONDRIAL"/>
    <property type="match status" value="1"/>
</dbReference>
<feature type="region of interest" description="Disordered" evidence="6">
    <location>
        <begin position="59"/>
        <end position="83"/>
    </location>
</feature>
<name>A0AA41HG77_9BURK</name>
<dbReference type="EMBL" id="JAHTGR010000017">
    <property type="protein sequence ID" value="MBV6324482.1"/>
    <property type="molecule type" value="Genomic_DNA"/>
</dbReference>
<feature type="region of interest" description="Disordered" evidence="6">
    <location>
        <begin position="403"/>
        <end position="438"/>
    </location>
</feature>
<dbReference type="Pfam" id="PF12221">
    <property type="entry name" value="HflK_N"/>
    <property type="match status" value="1"/>
</dbReference>
<protein>
    <recommendedName>
        <fullName evidence="5">Protein HflK</fullName>
    </recommendedName>
</protein>
<evidence type="ECO:0000256" key="5">
    <source>
        <dbReference type="RuleBase" id="RU364113"/>
    </source>
</evidence>
<dbReference type="InterPro" id="IPR010201">
    <property type="entry name" value="HflK"/>
</dbReference>
<evidence type="ECO:0000259" key="7">
    <source>
        <dbReference type="SMART" id="SM00244"/>
    </source>
</evidence>
<evidence type="ECO:0000256" key="3">
    <source>
        <dbReference type="ARBA" id="ARBA00022989"/>
    </source>
</evidence>
<dbReference type="GO" id="GO:0016020">
    <property type="term" value="C:membrane"/>
    <property type="evidence" value="ECO:0007669"/>
    <property type="project" value="UniProtKB-SubCell"/>
</dbReference>
<feature type="compositionally biased region" description="Basic and acidic residues" evidence="6">
    <location>
        <begin position="24"/>
        <end position="39"/>
    </location>
</feature>